<dbReference type="EMBL" id="GG704915">
    <property type="protein sequence ID" value="KJF61368.1"/>
    <property type="molecule type" value="Genomic_DNA"/>
</dbReference>
<dbReference type="OrthoDB" id="251770at2759"/>
<dbReference type="PROSITE" id="PS50172">
    <property type="entry name" value="BRCT"/>
    <property type="match status" value="4"/>
</dbReference>
<reference evidence="5" key="2">
    <citation type="journal article" date="2010" name="Genome Res.">
        <title>Population genomic sequencing of Coccidioides fungi reveals recent hybridization and transposon control.</title>
        <authorList>
            <person name="Neafsey D.E."/>
            <person name="Barker B.M."/>
            <person name="Sharpton T.J."/>
            <person name="Stajich J.E."/>
            <person name="Park D.J."/>
            <person name="Whiston E."/>
            <person name="Hung C.-Y."/>
            <person name="McMahan C."/>
            <person name="White J."/>
            <person name="Sykes S."/>
            <person name="Heiman D."/>
            <person name="Young S."/>
            <person name="Zeng Q."/>
            <person name="Abouelleil A."/>
            <person name="Aftuck L."/>
            <person name="Bessette D."/>
            <person name="Brown A."/>
            <person name="FitzGerald M."/>
            <person name="Lui A."/>
            <person name="Macdonald J.P."/>
            <person name="Priest M."/>
            <person name="Orbach M.J."/>
            <person name="Galgiani J.N."/>
            <person name="Kirkland T.N."/>
            <person name="Cole G.T."/>
            <person name="Birren B.W."/>
            <person name="Henn M.R."/>
            <person name="Taylor J.W."/>
            <person name="Rounsley S.D."/>
        </authorList>
    </citation>
    <scope>GENOME REANNOTATION</scope>
    <source>
        <strain evidence="5">RS</strain>
    </source>
</reference>
<feature type="domain" description="BRCT" evidence="3">
    <location>
        <begin position="8"/>
        <end position="81"/>
    </location>
</feature>
<dbReference type="Pfam" id="PF12738">
    <property type="entry name" value="PTCB-BRCT"/>
    <property type="match status" value="2"/>
</dbReference>
<dbReference type="AlphaFoldDB" id="A0A0D8JYN2"/>
<accession>A0A0D8JYN2</accession>
<dbReference type="CDD" id="cd17731">
    <property type="entry name" value="BRCT_TopBP1_rpt2_like"/>
    <property type="match status" value="1"/>
</dbReference>
<dbReference type="Pfam" id="PF00533">
    <property type="entry name" value="BRCT"/>
    <property type="match status" value="1"/>
</dbReference>
<dbReference type="CDD" id="cd18433">
    <property type="entry name" value="BRCT_Rad4_rpt3"/>
    <property type="match status" value="1"/>
</dbReference>
<feature type="compositionally biased region" description="Polar residues" evidence="2">
    <location>
        <begin position="517"/>
        <end position="531"/>
    </location>
</feature>
<organism evidence="4 5">
    <name type="scientific">Coccidioides immitis (strain RS)</name>
    <name type="common">Valley fever fungus</name>
    <dbReference type="NCBI Taxonomy" id="246410"/>
    <lineage>
        <taxon>Eukaryota</taxon>
        <taxon>Fungi</taxon>
        <taxon>Dikarya</taxon>
        <taxon>Ascomycota</taxon>
        <taxon>Pezizomycotina</taxon>
        <taxon>Eurotiomycetes</taxon>
        <taxon>Eurotiomycetidae</taxon>
        <taxon>Onygenales</taxon>
        <taxon>Onygenaceae</taxon>
        <taxon>Coccidioides</taxon>
    </lineage>
</organism>
<dbReference type="SUPFAM" id="SSF52113">
    <property type="entry name" value="BRCT domain"/>
    <property type="match status" value="4"/>
</dbReference>
<keyword evidence="4" id="KW-0347">Helicase</keyword>
<dbReference type="GO" id="GO:0006270">
    <property type="term" value="P:DNA replication initiation"/>
    <property type="evidence" value="ECO:0007669"/>
    <property type="project" value="TreeGrafter"/>
</dbReference>
<dbReference type="GO" id="GO:0004386">
    <property type="term" value="F:helicase activity"/>
    <property type="evidence" value="ECO:0007669"/>
    <property type="project" value="UniProtKB-KW"/>
</dbReference>
<feature type="domain" description="BRCT" evidence="3">
    <location>
        <begin position="423"/>
        <end position="508"/>
    </location>
</feature>
<dbReference type="VEuPathDB" id="FungiDB:CIMG_12339"/>
<keyword evidence="4" id="KW-0378">Hydrolase</keyword>
<keyword evidence="1" id="KW-0677">Repeat</keyword>
<sequence>MAEDVAPNKEQPLRGVILCCTSILPETRSQLAAIAGQMGAVHMFDLTSDVTHLIVGETNTPKYKYVAKERSDVKVLRPEWIEAVRSSWLLGGDTDLHALEEEYKLPTFTGLSICLTGFEDLNFRNHLQRTIAKNGGEFRRDLTKSVTHLIARSAEGQKYKFGVLWNIKIVGLRWLEDSLERGMVLDESLYDPLVPEEEQGIGAWNRTAPIQVEKRQNVAEVAFQRPRKLRRVTSVKLGDQNEGIWTEIMGNNSAGGNEQGVYDGSADATPKPRASAIIQETKSFASETTLPERRNSVVQDALAPRFQPAEKARGIWYGAQFFISGFTTKQTQLLRNHLISRDAEIVSSIDDLSIGDGGPDPKQYILVPYNLPQSDIPSTADSESEVHVVTDMWIEKCIHSNTFVPPEAHTTSTPVPRFPIPAFQSLRVCSTGFTGIDLLHVSKLVTLLGATYDEYFTQKASVLICNTTKPNSEKLRHAQQWNIPAVLADWLWISVQTGEMKAFEPYLISGRDPYSAGGQTNETRSLGGSRQTEPKKLQGPSGQQPESRKQDEGSSKEEPILTHDASLEPGSHGSPAKKMPSPPPTLALPKTDSSEDKPATSSRSLDVAISELLRQTRSRAKQSAEKSAHTQRRRRLFGRANSNSSLLGNKERISRASSIDTLNEDGYGSVVDGFNSPSVKGHSKAPSFTSLAQPTAALKGNSDPTEAQQLLESRLNLLRNGLGQYDAERYEFEEEETPPMTQLGYEAPDAVAMREKITRRAREMNGAEENTDDMQEGKNKNDNGGRLVLGQLKDSETLAIWGGGRRTRSKRTSNGDEV</sequence>
<dbReference type="KEGG" id="cim:CIMG_12339"/>
<gene>
    <name evidence="4" type="ORF">CIMG_12339</name>
</gene>
<dbReference type="CDD" id="cd17723">
    <property type="entry name" value="BRCT_Rad4_rpt4"/>
    <property type="match status" value="1"/>
</dbReference>
<dbReference type="GO" id="GO:0007095">
    <property type="term" value="P:mitotic G2 DNA damage checkpoint signaling"/>
    <property type="evidence" value="ECO:0007669"/>
    <property type="project" value="TreeGrafter"/>
</dbReference>
<dbReference type="InterPro" id="IPR036420">
    <property type="entry name" value="BRCT_dom_sf"/>
</dbReference>
<keyword evidence="4" id="KW-0547">Nucleotide-binding</keyword>
<protein>
    <submittedName>
        <fullName evidence="4">ATP-dependent DNA helicase PIF1</fullName>
    </submittedName>
</protein>
<dbReference type="FunCoup" id="A0A0D8JYN2">
    <property type="interactions" value="29"/>
</dbReference>
<reference evidence="5" key="1">
    <citation type="journal article" date="2009" name="Genome Res.">
        <title>Comparative genomic analyses of the human fungal pathogens Coccidioides and their relatives.</title>
        <authorList>
            <person name="Sharpton T.J."/>
            <person name="Stajich J.E."/>
            <person name="Rounsley S.D."/>
            <person name="Gardner M.J."/>
            <person name="Wortman J.R."/>
            <person name="Jordar V.S."/>
            <person name="Maiti R."/>
            <person name="Kodira C.D."/>
            <person name="Neafsey D.E."/>
            <person name="Zeng Q."/>
            <person name="Hung C.-Y."/>
            <person name="McMahan C."/>
            <person name="Muszewska A."/>
            <person name="Grynberg M."/>
            <person name="Mandel M.A."/>
            <person name="Kellner E.M."/>
            <person name="Barker B.M."/>
            <person name="Galgiani J.N."/>
            <person name="Orbach M.J."/>
            <person name="Kirkland T.N."/>
            <person name="Cole G.T."/>
            <person name="Henn M.R."/>
            <person name="Birren B.W."/>
            <person name="Taylor J.W."/>
        </authorList>
    </citation>
    <scope>NUCLEOTIDE SEQUENCE [LARGE SCALE GENOMIC DNA]</scope>
    <source>
        <strain evidence="5">RS</strain>
    </source>
</reference>
<dbReference type="GO" id="GO:0033314">
    <property type="term" value="P:mitotic DNA replication checkpoint signaling"/>
    <property type="evidence" value="ECO:0007669"/>
    <property type="project" value="TreeGrafter"/>
</dbReference>
<dbReference type="InterPro" id="IPR001357">
    <property type="entry name" value="BRCT_dom"/>
</dbReference>
<feature type="region of interest" description="Disordered" evidence="2">
    <location>
        <begin position="510"/>
        <end position="649"/>
    </location>
</feature>
<feature type="region of interest" description="Disordered" evidence="2">
    <location>
        <begin position="677"/>
        <end position="704"/>
    </location>
</feature>
<dbReference type="GeneID" id="24164090"/>
<dbReference type="STRING" id="246410.A0A0D8JYN2"/>
<dbReference type="SMART" id="SM00292">
    <property type="entry name" value="BRCT"/>
    <property type="match status" value="3"/>
</dbReference>
<dbReference type="InterPro" id="IPR059215">
    <property type="entry name" value="BRCT2_TopBP1-like"/>
</dbReference>
<evidence type="ECO:0000313" key="4">
    <source>
        <dbReference type="EMBL" id="KJF61368.1"/>
    </source>
</evidence>
<keyword evidence="5" id="KW-1185">Reference proteome</keyword>
<feature type="domain" description="BRCT" evidence="3">
    <location>
        <begin position="103"/>
        <end position="192"/>
    </location>
</feature>
<feature type="region of interest" description="Disordered" evidence="2">
    <location>
        <begin position="761"/>
        <end position="818"/>
    </location>
</feature>
<dbReference type="PANTHER" id="PTHR13561">
    <property type="entry name" value="DNA REPLICATION REGULATOR DPB11-RELATED"/>
    <property type="match status" value="1"/>
</dbReference>
<evidence type="ECO:0000256" key="2">
    <source>
        <dbReference type="SAM" id="MobiDB-lite"/>
    </source>
</evidence>
<evidence type="ECO:0000259" key="3">
    <source>
        <dbReference type="PROSITE" id="PS50172"/>
    </source>
</evidence>
<dbReference type="OMA" id="FATQWNI"/>
<dbReference type="InParanoid" id="A0A0D8JYN2"/>
<name>A0A0D8JYN2_COCIM</name>
<dbReference type="RefSeq" id="XP_012213767.1">
    <property type="nucleotide sequence ID" value="XM_012358344.1"/>
</dbReference>
<evidence type="ECO:0000313" key="5">
    <source>
        <dbReference type="Proteomes" id="UP000001261"/>
    </source>
</evidence>
<dbReference type="PANTHER" id="PTHR13561:SF20">
    <property type="entry name" value="DNA TOPOISOMERASE 2-BINDING PROTEIN 1"/>
    <property type="match status" value="1"/>
</dbReference>
<feature type="compositionally biased region" description="Basic and acidic residues" evidence="2">
    <location>
        <begin position="546"/>
        <end position="561"/>
    </location>
</feature>
<dbReference type="Proteomes" id="UP000001261">
    <property type="component" value="Unassembled WGS sequence"/>
</dbReference>
<evidence type="ECO:0000256" key="1">
    <source>
        <dbReference type="ARBA" id="ARBA00022737"/>
    </source>
</evidence>
<feature type="domain" description="BRCT" evidence="3">
    <location>
        <begin position="311"/>
        <end position="411"/>
    </location>
</feature>
<keyword evidence="4" id="KW-0067">ATP-binding</keyword>
<dbReference type="Gene3D" id="3.40.50.10190">
    <property type="entry name" value="BRCT domain"/>
    <property type="match status" value="4"/>
</dbReference>
<proteinExistence type="predicted"/>